<name>J4I0P3_9APHY</name>
<dbReference type="InterPro" id="IPR001810">
    <property type="entry name" value="F-box_dom"/>
</dbReference>
<gene>
    <name evidence="2" type="ORF">FIBRA_07437</name>
</gene>
<feature type="domain" description="F-box" evidence="1">
    <location>
        <begin position="16"/>
        <end position="54"/>
    </location>
</feature>
<proteinExistence type="predicted"/>
<dbReference type="AlphaFoldDB" id="J4I0P3"/>
<reference evidence="2 3" key="1">
    <citation type="journal article" date="2012" name="Appl. Environ. Microbiol.">
        <title>Short-read sequencing for genomic analysis of the brown rot fungus Fibroporia radiculosa.</title>
        <authorList>
            <person name="Tang J.D."/>
            <person name="Perkins A.D."/>
            <person name="Sonstegard T.S."/>
            <person name="Schroeder S.G."/>
            <person name="Burgess S.C."/>
            <person name="Diehl S.V."/>
        </authorList>
    </citation>
    <scope>NUCLEOTIDE SEQUENCE [LARGE SCALE GENOMIC DNA]</scope>
    <source>
        <strain evidence="2 3">TFFH 294</strain>
    </source>
</reference>
<dbReference type="OrthoDB" id="2447803at2759"/>
<dbReference type="InParanoid" id="J4I0P3"/>
<protein>
    <recommendedName>
        <fullName evidence="1">F-box domain-containing protein</fullName>
    </recommendedName>
</protein>
<dbReference type="Pfam" id="PF12937">
    <property type="entry name" value="F-box-like"/>
    <property type="match status" value="1"/>
</dbReference>
<dbReference type="GeneID" id="24100138"/>
<dbReference type="EMBL" id="HE797183">
    <property type="protein sequence ID" value="CCM05227.1"/>
    <property type="molecule type" value="Genomic_DNA"/>
</dbReference>
<dbReference type="PANTHER" id="PTHR38926:SF72">
    <property type="entry name" value="IM:7136021-RELATED"/>
    <property type="match status" value="1"/>
</dbReference>
<evidence type="ECO:0000313" key="2">
    <source>
        <dbReference type="EMBL" id="CCM05227.1"/>
    </source>
</evidence>
<dbReference type="Gene3D" id="1.20.1280.50">
    <property type="match status" value="1"/>
</dbReference>
<dbReference type="PANTHER" id="PTHR38926">
    <property type="entry name" value="F-BOX DOMAIN CONTAINING PROTEIN, EXPRESSED"/>
    <property type="match status" value="1"/>
</dbReference>
<dbReference type="HOGENOM" id="CLU_021164_5_0_1"/>
<dbReference type="RefSeq" id="XP_012184510.1">
    <property type="nucleotide sequence ID" value="XM_012329120.1"/>
</dbReference>
<evidence type="ECO:0000259" key="1">
    <source>
        <dbReference type="Pfam" id="PF12937"/>
    </source>
</evidence>
<dbReference type="STRING" id="599839.J4I0P3"/>
<organism evidence="2 3">
    <name type="scientific">Fibroporia radiculosa</name>
    <dbReference type="NCBI Taxonomy" id="599839"/>
    <lineage>
        <taxon>Eukaryota</taxon>
        <taxon>Fungi</taxon>
        <taxon>Dikarya</taxon>
        <taxon>Basidiomycota</taxon>
        <taxon>Agaricomycotina</taxon>
        <taxon>Agaricomycetes</taxon>
        <taxon>Polyporales</taxon>
        <taxon>Fibroporiaceae</taxon>
        <taxon>Fibroporia</taxon>
    </lineage>
</organism>
<dbReference type="SUPFAM" id="SSF81383">
    <property type="entry name" value="F-box domain"/>
    <property type="match status" value="1"/>
</dbReference>
<sequence length="603" mass="69076">MSHSPSLPAFVPWEINELTANIFKFMDNKSLARCARVNRRWAEIALDLLWRSVDDISRVLNILCRLVKHKTTHFQGHVLTTYVSTFYMLLLPLIPNPSQKFQRLLTANDWGRLERYSHRIRVLTFEERSVKSHRRLLDQTIFSEIERTCPTAAVCPNLQSLTWDARSQEMQNNSLLFMQPRINRLAFRINNSDSLAEPYLQLFASRLPRLTHLTLYAVGPMRNIESRIIALLRHFHELQSIVVPLYGTTTRIVEELSRLPCLLSISLGQPVEFGRGDSTDIVDFCPTLTEGAFQSVRKICISAQLPNATRFIADPFFPHRLTSLYVHAIAIAARDDVRQFFMAVVSRTPAITTLHLDFIIYPHAPFSVPGPPTHERPNITTFRPLFACRHMKSFEFRWDYALNLTDQNMEEFAVSWPALEHFMLNSEPVIEFDPPPLTLAALVPFAQHCPMLQELGLYVDADALPSRSLAIVPFKSLQKLFVGASKILVVDAVALFLSQLCALECEVVTGLRWPDAYGIALDHAGILDERRARMSDYWVRWNELVKVLPVVTRARMEEKARLAALQRELDLVLQSRAVDAERCQSLERQVLALRLQHGPHDID</sequence>
<dbReference type="Proteomes" id="UP000006352">
    <property type="component" value="Unassembled WGS sequence"/>
</dbReference>
<dbReference type="Gene3D" id="3.80.10.10">
    <property type="entry name" value="Ribonuclease Inhibitor"/>
    <property type="match status" value="1"/>
</dbReference>
<keyword evidence="3" id="KW-1185">Reference proteome</keyword>
<dbReference type="InterPro" id="IPR036047">
    <property type="entry name" value="F-box-like_dom_sf"/>
</dbReference>
<dbReference type="InterPro" id="IPR032675">
    <property type="entry name" value="LRR_dom_sf"/>
</dbReference>
<dbReference type="SUPFAM" id="SSF52047">
    <property type="entry name" value="RNI-like"/>
    <property type="match status" value="1"/>
</dbReference>
<accession>J4I0P3</accession>
<evidence type="ECO:0000313" key="3">
    <source>
        <dbReference type="Proteomes" id="UP000006352"/>
    </source>
</evidence>